<proteinExistence type="inferred from homology"/>
<evidence type="ECO:0000256" key="8">
    <source>
        <dbReference type="ARBA" id="ARBA00023125"/>
    </source>
</evidence>
<sequence length="105" mass="11366">SSTSQKHRDFVAEPMGDKPVGSLAGIGDVLGRKLEEKGFDKAGLGTLGTPGDLGDTAAYVVLGQFLVLRKDEELFREWLKETCGANAKQSRDCSGCLREWCDAFL</sequence>
<protein>
    <recommendedName>
        <fullName evidence="11">Barrier-to-autointegration factor</fullName>
    </recommendedName>
</protein>
<dbReference type="InterPro" id="IPR036617">
    <property type="entry name" value="BAF_sf"/>
</dbReference>
<keyword evidence="8" id="KW-0238">DNA-binding</keyword>
<evidence type="ECO:0000256" key="6">
    <source>
        <dbReference type="ARBA" id="ARBA00022553"/>
    </source>
</evidence>
<feature type="non-terminal residue" evidence="13">
    <location>
        <position position="1"/>
    </location>
</feature>
<evidence type="ECO:0000313" key="14">
    <source>
        <dbReference type="Proteomes" id="UP000553862"/>
    </source>
</evidence>
<dbReference type="SUPFAM" id="SSF47798">
    <property type="entry name" value="Barrier-to-autointegration factor, BAF"/>
    <property type="match status" value="1"/>
</dbReference>
<reference evidence="13 14" key="1">
    <citation type="submission" date="2019-09" db="EMBL/GenBank/DDBJ databases">
        <title>Bird 10,000 Genomes (B10K) Project - Family phase.</title>
        <authorList>
            <person name="Zhang G."/>
        </authorList>
    </citation>
    <scope>NUCLEOTIDE SEQUENCE [LARGE SCALE GENOMIC DNA]</scope>
    <source>
        <strain evidence="13">OUT-0049</strain>
        <tissue evidence="13">Muscle</tissue>
    </source>
</reference>
<comment type="caution">
    <text evidence="13">The sequence shown here is derived from an EMBL/GenBank/DDBJ whole genome shotgun (WGS) entry which is preliminary data.</text>
</comment>
<keyword evidence="14" id="KW-1185">Reference proteome</keyword>
<comment type="similarity">
    <text evidence="10">Belongs to the BAF family.</text>
</comment>
<dbReference type="PANTHER" id="PTHR47507">
    <property type="entry name" value="BARRIER TO AUTOINTEGRATION FACTOR 2"/>
    <property type="match status" value="1"/>
</dbReference>
<comment type="subunit">
    <text evidence="12">Homodimer. Heterodimerizes with BANF2. Interacts with ANKLE2/LEM4, leading to decreased phosphorylation by VRK1 and promoting dephosphorylation by protein phosphatase 2A (PP2A). Binds non-specifically to double-stranded DNA, and is found as a hexamer or dodecamer upon DNA binding. Binds to LEM domain-containing nuclear proteins such as LEMD3/MAN1, TMPO/LAP2 and EMD (emerin). Interacts with ANKLE1 (via LEM domain); the interaction may favor BANF1 dimerization. Interacts with CRX and LMNA (lamin-A). Binds linker histone H1.1 and core histones H3. Interacts with LEMD2 (via LEM domain). Interacts with PARP1; interaction takes place in response to oxidative DNA damage.</text>
</comment>
<dbReference type="Gene3D" id="1.10.150.40">
    <property type="entry name" value="Barrier-to-autointegration factor, BAF"/>
    <property type="match status" value="1"/>
</dbReference>
<keyword evidence="7" id="KW-0007">Acetylation</keyword>
<keyword evidence="5" id="KW-0963">Cytoplasm</keyword>
<evidence type="ECO:0000256" key="2">
    <source>
        <dbReference type="ARBA" id="ARBA00004286"/>
    </source>
</evidence>
<accession>A0A7L3UZD2</accession>
<dbReference type="GO" id="GO:0005737">
    <property type="term" value="C:cytoplasm"/>
    <property type="evidence" value="ECO:0007669"/>
    <property type="project" value="UniProtKB-SubCell"/>
</dbReference>
<organism evidence="13 14">
    <name type="scientific">Molothrus ater</name>
    <name type="common">Brown-headed cowbird</name>
    <dbReference type="NCBI Taxonomy" id="84834"/>
    <lineage>
        <taxon>Eukaryota</taxon>
        <taxon>Metazoa</taxon>
        <taxon>Chordata</taxon>
        <taxon>Craniata</taxon>
        <taxon>Vertebrata</taxon>
        <taxon>Euteleostomi</taxon>
        <taxon>Archelosauria</taxon>
        <taxon>Archosauria</taxon>
        <taxon>Dinosauria</taxon>
        <taxon>Saurischia</taxon>
        <taxon>Theropoda</taxon>
        <taxon>Coelurosauria</taxon>
        <taxon>Aves</taxon>
        <taxon>Neognathae</taxon>
        <taxon>Neoaves</taxon>
        <taxon>Telluraves</taxon>
        <taxon>Australaves</taxon>
        <taxon>Passeriformes</taxon>
        <taxon>Passeroidea</taxon>
        <taxon>Icteridae</taxon>
        <taxon>Molothrus</taxon>
    </lineage>
</organism>
<evidence type="ECO:0000256" key="11">
    <source>
        <dbReference type="ARBA" id="ARBA00039863"/>
    </source>
</evidence>
<dbReference type="AlphaFoldDB" id="A0A7L3UZD2"/>
<evidence type="ECO:0000313" key="13">
    <source>
        <dbReference type="EMBL" id="NXV57061.1"/>
    </source>
</evidence>
<feature type="non-terminal residue" evidence="13">
    <location>
        <position position="105"/>
    </location>
</feature>
<dbReference type="InterPro" id="IPR004122">
    <property type="entry name" value="BAF_prot"/>
</dbReference>
<dbReference type="PANTHER" id="PTHR47507:SF7">
    <property type="entry name" value="BARRIER-TO-AUTOINTEGRATION FACTOR"/>
    <property type="match status" value="1"/>
</dbReference>
<dbReference type="Proteomes" id="UP000553862">
    <property type="component" value="Unassembled WGS sequence"/>
</dbReference>
<name>A0A7L3UZD2_MOLAT</name>
<dbReference type="Pfam" id="PF02961">
    <property type="entry name" value="SAM_BAF"/>
    <property type="match status" value="2"/>
</dbReference>
<dbReference type="EMBL" id="VZUF01136134">
    <property type="protein sequence ID" value="NXV57061.1"/>
    <property type="molecule type" value="Genomic_DNA"/>
</dbReference>
<keyword evidence="6" id="KW-0597">Phosphoprotein</keyword>
<keyword evidence="9" id="KW-0539">Nucleus</keyword>
<evidence type="ECO:0000256" key="1">
    <source>
        <dbReference type="ARBA" id="ARBA00004259"/>
    </source>
</evidence>
<dbReference type="GO" id="GO:0003677">
    <property type="term" value="F:DNA binding"/>
    <property type="evidence" value="ECO:0007669"/>
    <property type="project" value="UniProtKB-KW"/>
</dbReference>
<evidence type="ECO:0000256" key="3">
    <source>
        <dbReference type="ARBA" id="ARBA00004496"/>
    </source>
</evidence>
<dbReference type="SMART" id="SM01023">
    <property type="entry name" value="BAF"/>
    <property type="match status" value="1"/>
</dbReference>
<evidence type="ECO:0000256" key="10">
    <source>
        <dbReference type="ARBA" id="ARBA00038496"/>
    </source>
</evidence>
<evidence type="ECO:0000256" key="4">
    <source>
        <dbReference type="ARBA" id="ARBA00022454"/>
    </source>
</evidence>
<dbReference type="GO" id="GO:0000793">
    <property type="term" value="C:condensed chromosome"/>
    <property type="evidence" value="ECO:0007669"/>
    <property type="project" value="TreeGrafter"/>
</dbReference>
<gene>
    <name evidence="13" type="primary">Banf1_1</name>
    <name evidence="13" type="ORF">MOLATE_R16744</name>
</gene>
<dbReference type="GO" id="GO:0005635">
    <property type="term" value="C:nuclear envelope"/>
    <property type="evidence" value="ECO:0007669"/>
    <property type="project" value="UniProtKB-SubCell"/>
</dbReference>
<keyword evidence="4" id="KW-0158">Chromosome</keyword>
<evidence type="ECO:0000256" key="12">
    <source>
        <dbReference type="ARBA" id="ARBA00046626"/>
    </source>
</evidence>
<evidence type="ECO:0000256" key="9">
    <source>
        <dbReference type="ARBA" id="ARBA00023242"/>
    </source>
</evidence>
<dbReference type="InterPro" id="IPR051387">
    <property type="entry name" value="BAF"/>
</dbReference>
<comment type="subcellular location">
    <subcellularLocation>
        <location evidence="2">Chromosome</location>
    </subcellularLocation>
    <subcellularLocation>
        <location evidence="3">Cytoplasm</location>
    </subcellularLocation>
    <subcellularLocation>
        <location evidence="1">Nucleus envelope</location>
    </subcellularLocation>
</comment>
<evidence type="ECO:0000256" key="7">
    <source>
        <dbReference type="ARBA" id="ARBA00022990"/>
    </source>
</evidence>
<dbReference type="GO" id="GO:0051276">
    <property type="term" value="P:chromosome organization"/>
    <property type="evidence" value="ECO:0007669"/>
    <property type="project" value="TreeGrafter"/>
</dbReference>
<evidence type="ECO:0000256" key="5">
    <source>
        <dbReference type="ARBA" id="ARBA00022490"/>
    </source>
</evidence>